<evidence type="ECO:0000256" key="1">
    <source>
        <dbReference type="ARBA" id="ARBA00004651"/>
    </source>
</evidence>
<evidence type="ECO:0008006" key="8">
    <source>
        <dbReference type="Google" id="ProtNLM"/>
    </source>
</evidence>
<evidence type="ECO:0000256" key="4">
    <source>
        <dbReference type="ARBA" id="ARBA00022989"/>
    </source>
</evidence>
<feature type="non-terminal residue" evidence="7">
    <location>
        <position position="218"/>
    </location>
</feature>
<sequence>MTWKRAGKLLLKIVLSLGILAYLLSHVSLTSFWKALLDARHNYLILAFLLYIVGQVLSTYKWRLLAKTLGFRRKFKRFLAYYFIGMFFNLFLLGSIGGDVGKAYLLAGRRDSRMRAGYSILAERFTGGMALVTIAIIALISSPSIGVIPLWLKLIHWVGLGMEISSPSIDVITLWLNRGLIAACVAVWTLVLTFPLLLPFFPWLTTWASKIKLGDFAV</sequence>
<dbReference type="GO" id="GO:0005886">
    <property type="term" value="C:plasma membrane"/>
    <property type="evidence" value="ECO:0007669"/>
    <property type="project" value="UniProtKB-SubCell"/>
</dbReference>
<dbReference type="NCBIfam" id="TIGR00374">
    <property type="entry name" value="flippase-like domain"/>
    <property type="match status" value="1"/>
</dbReference>
<comment type="caution">
    <text evidence="7">The sequence shown here is derived from an EMBL/GenBank/DDBJ whole genome shotgun (WGS) entry which is preliminary data.</text>
</comment>
<protein>
    <recommendedName>
        <fullName evidence="8">Flippase-like domain-containing protein</fullName>
    </recommendedName>
</protein>
<keyword evidence="4 6" id="KW-1133">Transmembrane helix</keyword>
<dbReference type="InterPro" id="IPR022791">
    <property type="entry name" value="L-PG_synthase/AglD"/>
</dbReference>
<evidence type="ECO:0000313" key="7">
    <source>
        <dbReference type="EMBL" id="GAG41267.1"/>
    </source>
</evidence>
<evidence type="ECO:0000256" key="3">
    <source>
        <dbReference type="ARBA" id="ARBA00022692"/>
    </source>
</evidence>
<keyword evidence="2" id="KW-1003">Cell membrane</keyword>
<reference evidence="7" key="1">
    <citation type="journal article" date="2014" name="Front. Microbiol.">
        <title>High frequency of phylogenetically diverse reductive dehalogenase-homologous genes in deep subseafloor sedimentary metagenomes.</title>
        <authorList>
            <person name="Kawai M."/>
            <person name="Futagami T."/>
            <person name="Toyoda A."/>
            <person name="Takaki Y."/>
            <person name="Nishi S."/>
            <person name="Hori S."/>
            <person name="Arai W."/>
            <person name="Tsubouchi T."/>
            <person name="Morono Y."/>
            <person name="Uchiyama I."/>
            <person name="Ito T."/>
            <person name="Fujiyama A."/>
            <person name="Inagaki F."/>
            <person name="Takami H."/>
        </authorList>
    </citation>
    <scope>NUCLEOTIDE SEQUENCE</scope>
    <source>
        <strain evidence="7">Expedition CK06-06</strain>
    </source>
</reference>
<feature type="transmembrane region" description="Helical" evidence="6">
    <location>
        <begin position="81"/>
        <end position="105"/>
    </location>
</feature>
<evidence type="ECO:0000256" key="6">
    <source>
        <dbReference type="SAM" id="Phobius"/>
    </source>
</evidence>
<dbReference type="Pfam" id="PF03706">
    <property type="entry name" value="LPG_synthase_TM"/>
    <property type="match status" value="1"/>
</dbReference>
<keyword evidence="5 6" id="KW-0472">Membrane</keyword>
<evidence type="ECO:0000256" key="2">
    <source>
        <dbReference type="ARBA" id="ARBA00022475"/>
    </source>
</evidence>
<dbReference type="AlphaFoldDB" id="X0Y1N3"/>
<gene>
    <name evidence="7" type="ORF">S01H1_62463</name>
</gene>
<organism evidence="7">
    <name type="scientific">marine sediment metagenome</name>
    <dbReference type="NCBI Taxonomy" id="412755"/>
    <lineage>
        <taxon>unclassified sequences</taxon>
        <taxon>metagenomes</taxon>
        <taxon>ecological metagenomes</taxon>
    </lineage>
</organism>
<dbReference type="PANTHER" id="PTHR40277:SF1">
    <property type="entry name" value="BLL5419 PROTEIN"/>
    <property type="match status" value="1"/>
</dbReference>
<keyword evidence="3 6" id="KW-0812">Transmembrane</keyword>
<comment type="subcellular location">
    <subcellularLocation>
        <location evidence="1">Cell membrane</location>
        <topology evidence="1">Multi-pass membrane protein</topology>
    </subcellularLocation>
</comment>
<feature type="transmembrane region" description="Helical" evidence="6">
    <location>
        <begin position="180"/>
        <end position="201"/>
    </location>
</feature>
<accession>X0Y1N3</accession>
<evidence type="ECO:0000256" key="5">
    <source>
        <dbReference type="ARBA" id="ARBA00023136"/>
    </source>
</evidence>
<dbReference type="PANTHER" id="PTHR40277">
    <property type="entry name" value="BLL5419 PROTEIN"/>
    <property type="match status" value="1"/>
</dbReference>
<proteinExistence type="predicted"/>
<feature type="transmembrane region" description="Helical" evidence="6">
    <location>
        <begin position="125"/>
        <end position="152"/>
    </location>
</feature>
<dbReference type="EMBL" id="BARS01041028">
    <property type="protein sequence ID" value="GAG41267.1"/>
    <property type="molecule type" value="Genomic_DNA"/>
</dbReference>
<feature type="transmembrane region" description="Helical" evidence="6">
    <location>
        <begin position="41"/>
        <end position="60"/>
    </location>
</feature>
<name>X0Y1N3_9ZZZZ</name>
<feature type="transmembrane region" description="Helical" evidence="6">
    <location>
        <begin position="9"/>
        <end position="29"/>
    </location>
</feature>